<evidence type="ECO:0000259" key="1">
    <source>
        <dbReference type="Pfam" id="PF02627"/>
    </source>
</evidence>
<sequence length="410" mass="44680">MDIINFLSGTDLAERNDRLQAKDNAQLSFEVLLEGELPERYAVAAFVAGLHRSPVAEFYFDLLGDENPGLMQPVAEAVAAGLDTWGSGPSEQGQARWFSAATLPHADSLGQRLVAALDFSHFLVFHPVDSTPERLAALAKVFTEDETVTLAQLISFLAFQLRVVHGLVVLDGRETALLPAPASTAPAITVASDEGSAPTALTGGVYEVLTYPHLVEPSHFVHHSLGWKPWVPILGEEELTEAHLEAMILPERAKSAYFRLLARDPQALKARTLTDLDIFYNIDTGIGRAERELAATVASRLNGCIYCASVHSARTLEESTGRVADVERLLDQGVGADLGSDTWNSIRDTTVALTRTPIDFGQRHVHQLKALGLETGDMIDIINAAAFFNWANRLMLSLGAAEVPRRFRNH</sequence>
<evidence type="ECO:0000313" key="2">
    <source>
        <dbReference type="EMBL" id="GAA4792562.1"/>
    </source>
</evidence>
<dbReference type="InterPro" id="IPR010195">
    <property type="entry name" value="Uncharacterised_peroxidase-rel"/>
</dbReference>
<dbReference type="Proteomes" id="UP001500187">
    <property type="component" value="Unassembled WGS sequence"/>
</dbReference>
<keyword evidence="3" id="KW-1185">Reference proteome</keyword>
<accession>A0ABP9BA38</accession>
<proteinExistence type="predicted"/>
<dbReference type="InterPro" id="IPR023982">
    <property type="entry name" value="CHP04029_CMD-like"/>
</dbReference>
<dbReference type="InterPro" id="IPR029032">
    <property type="entry name" value="AhpD-like"/>
</dbReference>
<organism evidence="2 3">
    <name type="scientific">Rothia endophytica</name>
    <dbReference type="NCBI Taxonomy" id="1324766"/>
    <lineage>
        <taxon>Bacteria</taxon>
        <taxon>Bacillati</taxon>
        <taxon>Actinomycetota</taxon>
        <taxon>Actinomycetes</taxon>
        <taxon>Micrococcales</taxon>
        <taxon>Micrococcaceae</taxon>
        <taxon>Rothia</taxon>
    </lineage>
</organism>
<dbReference type="PANTHER" id="PTHR35446:SF2">
    <property type="entry name" value="CARBOXYMUCONOLACTONE DECARBOXYLASE-LIKE DOMAIN-CONTAINING PROTEIN"/>
    <property type="match status" value="1"/>
</dbReference>
<dbReference type="RefSeq" id="WP_345445084.1">
    <property type="nucleotide sequence ID" value="NZ_BAABKP010000001.1"/>
</dbReference>
<name>A0ABP9BA38_9MICC</name>
<dbReference type="Gene3D" id="1.20.1290.10">
    <property type="entry name" value="AhpD-like"/>
    <property type="match status" value="2"/>
</dbReference>
<dbReference type="SUPFAM" id="SSF69118">
    <property type="entry name" value="AhpD-like"/>
    <property type="match status" value="2"/>
</dbReference>
<gene>
    <name evidence="2" type="ORF">GCM10023352_08850</name>
</gene>
<comment type="caution">
    <text evidence="2">The sequence shown here is derived from an EMBL/GenBank/DDBJ whole genome shotgun (WGS) entry which is preliminary data.</text>
</comment>
<dbReference type="Pfam" id="PF02627">
    <property type="entry name" value="CMD"/>
    <property type="match status" value="1"/>
</dbReference>
<dbReference type="InterPro" id="IPR023923">
    <property type="entry name" value="AhpD_Avi7169"/>
</dbReference>
<evidence type="ECO:0000313" key="3">
    <source>
        <dbReference type="Proteomes" id="UP001500187"/>
    </source>
</evidence>
<dbReference type="NCBIfam" id="TIGR04030">
    <property type="entry name" value="perox_Avi_7169"/>
    <property type="match status" value="1"/>
</dbReference>
<dbReference type="PANTHER" id="PTHR35446">
    <property type="entry name" value="SI:CH211-175M2.5"/>
    <property type="match status" value="1"/>
</dbReference>
<reference evidence="3" key="1">
    <citation type="journal article" date="2019" name="Int. J. Syst. Evol. Microbiol.">
        <title>The Global Catalogue of Microorganisms (GCM) 10K type strain sequencing project: providing services to taxonomists for standard genome sequencing and annotation.</title>
        <authorList>
            <consortium name="The Broad Institute Genomics Platform"/>
            <consortium name="The Broad Institute Genome Sequencing Center for Infectious Disease"/>
            <person name="Wu L."/>
            <person name="Ma J."/>
        </authorList>
    </citation>
    <scope>NUCLEOTIDE SEQUENCE [LARGE SCALE GENOMIC DNA]</scope>
    <source>
        <strain evidence="3">JCM 18541</strain>
    </source>
</reference>
<dbReference type="EMBL" id="BAABKP010000001">
    <property type="protein sequence ID" value="GAA4792562.1"/>
    <property type="molecule type" value="Genomic_DNA"/>
</dbReference>
<feature type="domain" description="Carboxymuconolactone decarboxylase-like" evidence="1">
    <location>
        <begin position="265"/>
        <end position="317"/>
    </location>
</feature>
<dbReference type="InterPro" id="IPR003779">
    <property type="entry name" value="CMD-like"/>
</dbReference>
<dbReference type="NCBIfam" id="TIGR04029">
    <property type="entry name" value="CMD_Avi_7170"/>
    <property type="match status" value="1"/>
</dbReference>
<protein>
    <submittedName>
        <fullName evidence="2">Alkylhydroperoxidase domain protein</fullName>
    </submittedName>
</protein>
<dbReference type="NCBIfam" id="TIGR01926">
    <property type="entry name" value="peroxid_rel"/>
    <property type="match status" value="1"/>
</dbReference>